<sequence length="110" mass="12568">MVRSESGSRQTLKVDGQPSDHRYIQHAIENLQMNNAIRSASTVCWCMTYKNLTSDKLAQHRTTKELAADGTWPDWPHPTTPTKKKRRNHQSRTARGKIAKAFKPGFGRYS</sequence>
<keyword evidence="3" id="KW-1185">Reference proteome</keyword>
<accession>A0A369QCA8</accession>
<proteinExistence type="predicted"/>
<comment type="caution">
    <text evidence="2">The sequence shown here is derived from an EMBL/GenBank/DDBJ whole genome shotgun (WGS) entry which is preliminary data.</text>
</comment>
<evidence type="ECO:0000313" key="3">
    <source>
        <dbReference type="Proteomes" id="UP000253727"/>
    </source>
</evidence>
<gene>
    <name evidence="2" type="ORF">HME9302_02092</name>
</gene>
<name>A0A369QCA8_9SPHN</name>
<evidence type="ECO:0000313" key="2">
    <source>
        <dbReference type="EMBL" id="RDC60876.1"/>
    </source>
</evidence>
<evidence type="ECO:0000256" key="1">
    <source>
        <dbReference type="SAM" id="MobiDB-lite"/>
    </source>
</evidence>
<dbReference type="EMBL" id="QBKA01000002">
    <property type="protein sequence ID" value="RDC60876.1"/>
    <property type="molecule type" value="Genomic_DNA"/>
</dbReference>
<organism evidence="2 3">
    <name type="scientific">Alteripontixanthobacter maritimus</name>
    <dbReference type="NCBI Taxonomy" id="2161824"/>
    <lineage>
        <taxon>Bacteria</taxon>
        <taxon>Pseudomonadati</taxon>
        <taxon>Pseudomonadota</taxon>
        <taxon>Alphaproteobacteria</taxon>
        <taxon>Sphingomonadales</taxon>
        <taxon>Erythrobacteraceae</taxon>
        <taxon>Alteripontixanthobacter</taxon>
    </lineage>
</organism>
<dbReference type="AlphaFoldDB" id="A0A369QCA8"/>
<dbReference type="Proteomes" id="UP000253727">
    <property type="component" value="Unassembled WGS sequence"/>
</dbReference>
<protein>
    <submittedName>
        <fullName evidence="2">Uncharacterized protein</fullName>
    </submittedName>
</protein>
<feature type="compositionally biased region" description="Basic residues" evidence="1">
    <location>
        <begin position="82"/>
        <end position="100"/>
    </location>
</feature>
<reference evidence="2 3" key="1">
    <citation type="submission" date="2018-04" db="EMBL/GenBank/DDBJ databases">
        <title>Altererythrobacter sp. HME9302 genome sequencing and assembly.</title>
        <authorList>
            <person name="Kang H."/>
            <person name="Kim H."/>
            <person name="Joh K."/>
        </authorList>
    </citation>
    <scope>NUCLEOTIDE SEQUENCE [LARGE SCALE GENOMIC DNA]</scope>
    <source>
        <strain evidence="2 3">HME9302</strain>
    </source>
</reference>
<feature type="region of interest" description="Disordered" evidence="1">
    <location>
        <begin position="68"/>
        <end position="110"/>
    </location>
</feature>